<keyword evidence="2" id="KW-0472">Membrane</keyword>
<sequence>MASRLTRPRRIVVATLVSAVVLGSFAWLVLLLVEITGAFAALALTCVAVLIWIAPRWLLPLLHPAEPASYVAFVPALWRWALRDDRAVLPQPPGGADEPARRHPAFDDAAEPPRRW</sequence>
<keyword evidence="2" id="KW-1133">Transmembrane helix</keyword>
<keyword evidence="4" id="KW-1185">Reference proteome</keyword>
<reference evidence="3 4" key="1">
    <citation type="submission" date="2019-07" db="EMBL/GenBank/DDBJ databases">
        <title>Whole genome shotgun sequence of Cellulomonas composti NBRC 100758.</title>
        <authorList>
            <person name="Hosoyama A."/>
            <person name="Uohara A."/>
            <person name="Ohji S."/>
            <person name="Ichikawa N."/>
        </authorList>
    </citation>
    <scope>NUCLEOTIDE SEQUENCE [LARGE SCALE GENOMIC DNA]</scope>
    <source>
        <strain evidence="3 4">NBRC 100758</strain>
    </source>
</reference>
<dbReference type="Proteomes" id="UP000321720">
    <property type="component" value="Unassembled WGS sequence"/>
</dbReference>
<keyword evidence="2" id="KW-0812">Transmembrane</keyword>
<comment type="caution">
    <text evidence="3">The sequence shown here is derived from an EMBL/GenBank/DDBJ whole genome shotgun (WGS) entry which is preliminary data.</text>
</comment>
<evidence type="ECO:0000313" key="4">
    <source>
        <dbReference type="Proteomes" id="UP000321720"/>
    </source>
</evidence>
<organism evidence="3 4">
    <name type="scientific">Cellulomonas composti</name>
    <dbReference type="NCBI Taxonomy" id="266130"/>
    <lineage>
        <taxon>Bacteria</taxon>
        <taxon>Bacillati</taxon>
        <taxon>Actinomycetota</taxon>
        <taxon>Actinomycetes</taxon>
        <taxon>Micrococcales</taxon>
        <taxon>Cellulomonadaceae</taxon>
        <taxon>Cellulomonas</taxon>
    </lineage>
</organism>
<dbReference type="OrthoDB" id="474235at2"/>
<evidence type="ECO:0000313" key="3">
    <source>
        <dbReference type="EMBL" id="GEL93648.1"/>
    </source>
</evidence>
<accession>A0A511J6M9</accession>
<feature type="region of interest" description="Disordered" evidence="1">
    <location>
        <begin position="89"/>
        <end position="116"/>
    </location>
</feature>
<protein>
    <submittedName>
        <fullName evidence="3">Uncharacterized protein</fullName>
    </submittedName>
</protein>
<proteinExistence type="predicted"/>
<dbReference type="AlphaFoldDB" id="A0A511J6M9"/>
<dbReference type="RefSeq" id="WP_146841261.1">
    <property type="nucleotide sequence ID" value="NZ_BJWG01000001.1"/>
</dbReference>
<name>A0A511J6M9_9CELL</name>
<feature type="transmembrane region" description="Helical" evidence="2">
    <location>
        <begin position="12"/>
        <end position="33"/>
    </location>
</feature>
<feature type="transmembrane region" description="Helical" evidence="2">
    <location>
        <begin position="39"/>
        <end position="59"/>
    </location>
</feature>
<feature type="compositionally biased region" description="Basic and acidic residues" evidence="1">
    <location>
        <begin position="98"/>
        <end position="116"/>
    </location>
</feature>
<dbReference type="EMBL" id="BJWG01000001">
    <property type="protein sequence ID" value="GEL93648.1"/>
    <property type="molecule type" value="Genomic_DNA"/>
</dbReference>
<evidence type="ECO:0000256" key="1">
    <source>
        <dbReference type="SAM" id="MobiDB-lite"/>
    </source>
</evidence>
<evidence type="ECO:0000256" key="2">
    <source>
        <dbReference type="SAM" id="Phobius"/>
    </source>
</evidence>
<gene>
    <name evidence="3" type="ORF">CCO02nite_03060</name>
</gene>